<gene>
    <name evidence="2" type="ORF">C1645_816233</name>
</gene>
<sequence length="62" mass="6965">MSLFGRKFPTPIVRPLAPFIAAASIVWLTVNKIENSAQSLPPYDSDPRNPKALLNKQLKEHH</sequence>
<keyword evidence="3" id="KW-1185">Reference proteome</keyword>
<comment type="caution">
    <text evidence="2">The sequence shown here is derived from an EMBL/GenBank/DDBJ whole genome shotgun (WGS) entry which is preliminary data.</text>
</comment>
<evidence type="ECO:0008006" key="4">
    <source>
        <dbReference type="Google" id="ProtNLM"/>
    </source>
</evidence>
<organism evidence="2 3">
    <name type="scientific">Glomus cerebriforme</name>
    <dbReference type="NCBI Taxonomy" id="658196"/>
    <lineage>
        <taxon>Eukaryota</taxon>
        <taxon>Fungi</taxon>
        <taxon>Fungi incertae sedis</taxon>
        <taxon>Mucoromycota</taxon>
        <taxon>Glomeromycotina</taxon>
        <taxon>Glomeromycetes</taxon>
        <taxon>Glomerales</taxon>
        <taxon>Glomeraceae</taxon>
        <taxon>Glomus</taxon>
    </lineage>
</organism>
<dbReference type="Pfam" id="PF04911">
    <property type="entry name" value="ATP-synt_J"/>
    <property type="match status" value="1"/>
</dbReference>
<reference evidence="2 3" key="1">
    <citation type="submission" date="2018-06" db="EMBL/GenBank/DDBJ databases">
        <title>Comparative genomics reveals the genomic features of Rhizophagus irregularis, R. cerebriforme, R. diaphanum and Gigaspora rosea, and their symbiotic lifestyle signature.</title>
        <authorList>
            <person name="Morin E."/>
            <person name="San Clemente H."/>
            <person name="Chen E.C.H."/>
            <person name="De La Providencia I."/>
            <person name="Hainaut M."/>
            <person name="Kuo A."/>
            <person name="Kohler A."/>
            <person name="Murat C."/>
            <person name="Tang N."/>
            <person name="Roy S."/>
            <person name="Loubradou J."/>
            <person name="Henrissat B."/>
            <person name="Grigoriev I.V."/>
            <person name="Corradi N."/>
            <person name="Roux C."/>
            <person name="Martin F.M."/>
        </authorList>
    </citation>
    <scope>NUCLEOTIDE SEQUENCE [LARGE SCALE GENOMIC DNA]</scope>
    <source>
        <strain evidence="2 3">DAOM 227022</strain>
    </source>
</reference>
<feature type="region of interest" description="Disordered" evidence="1">
    <location>
        <begin position="38"/>
        <end position="62"/>
    </location>
</feature>
<evidence type="ECO:0000313" key="2">
    <source>
        <dbReference type="EMBL" id="RIA95795.1"/>
    </source>
</evidence>
<dbReference type="OrthoDB" id="5520611at2759"/>
<dbReference type="GO" id="GO:0046933">
    <property type="term" value="F:proton-transporting ATP synthase activity, rotational mechanism"/>
    <property type="evidence" value="ECO:0007669"/>
    <property type="project" value="TreeGrafter"/>
</dbReference>
<proteinExistence type="predicted"/>
<evidence type="ECO:0000256" key="1">
    <source>
        <dbReference type="SAM" id="MobiDB-lite"/>
    </source>
</evidence>
<protein>
    <recommendedName>
        <fullName evidence="4">ATPase, F0 complex, subunit J</fullName>
    </recommendedName>
</protein>
<dbReference type="STRING" id="658196.A0A397TH53"/>
<dbReference type="Proteomes" id="UP000265703">
    <property type="component" value="Unassembled WGS sequence"/>
</dbReference>
<evidence type="ECO:0000313" key="3">
    <source>
        <dbReference type="Proteomes" id="UP000265703"/>
    </source>
</evidence>
<dbReference type="PANTHER" id="PTHR28060">
    <property type="entry name" value="ATP SYNTHASE SUBUNIT J, MITOCHONDRIAL"/>
    <property type="match status" value="1"/>
</dbReference>
<name>A0A397TH53_9GLOM</name>
<dbReference type="AlphaFoldDB" id="A0A397TH53"/>
<accession>A0A397TH53</accession>
<dbReference type="InterPro" id="IPR006995">
    <property type="entry name" value="ATP_synth_F0_jsu"/>
</dbReference>
<dbReference type="PANTHER" id="PTHR28060:SF1">
    <property type="entry name" value="ATP SYNTHASE SUBUNIT J, MITOCHONDRIAL"/>
    <property type="match status" value="1"/>
</dbReference>
<dbReference type="GO" id="GO:0045259">
    <property type="term" value="C:proton-transporting ATP synthase complex"/>
    <property type="evidence" value="ECO:0007669"/>
    <property type="project" value="InterPro"/>
</dbReference>
<dbReference type="EMBL" id="QKYT01000055">
    <property type="protein sequence ID" value="RIA95795.1"/>
    <property type="molecule type" value="Genomic_DNA"/>
</dbReference>